<dbReference type="InterPro" id="IPR025948">
    <property type="entry name" value="HTH-like_dom"/>
</dbReference>
<gene>
    <name evidence="3" type="ORF">OUQ99_11385</name>
</gene>
<dbReference type="InterPro" id="IPR012337">
    <property type="entry name" value="RNaseH-like_sf"/>
</dbReference>
<dbReference type="PANTHER" id="PTHR46889:SF4">
    <property type="entry name" value="TRANSPOSASE INSO FOR INSERTION SEQUENCE ELEMENT IS911B-RELATED"/>
    <property type="match status" value="1"/>
</dbReference>
<reference evidence="3 4" key="1">
    <citation type="journal article" date="2013" name="Int. J. Syst. Evol. Microbiol.">
        <title>Description of Streptomonospora sediminis sp. nov. and Streptomonospora nanhaiensis sp. nov., and reclassification of Nocardiopsis arabia Hozzein &amp; Goodfellow 2008 as Streptomonospora arabica comb. nov. and emended description of the genus Streptomonospora.</title>
        <authorList>
            <person name="Zhang D.F."/>
            <person name="Pan H.Q."/>
            <person name="He J."/>
            <person name="Zhang X.M."/>
            <person name="Zhang Y.G."/>
            <person name="Klenk H.P."/>
            <person name="Hu J.C."/>
            <person name="Li W.J."/>
        </authorList>
    </citation>
    <scope>NUCLEOTIDE SEQUENCE [LARGE SCALE GENOMIC DNA]</scope>
    <source>
        <strain evidence="3 4">12A09</strain>
    </source>
</reference>
<evidence type="ECO:0000256" key="1">
    <source>
        <dbReference type="ARBA" id="ARBA00002286"/>
    </source>
</evidence>
<dbReference type="InterPro" id="IPR036397">
    <property type="entry name" value="RNaseH_sf"/>
</dbReference>
<proteinExistence type="predicted"/>
<accession>A0ABY6YTH9</accession>
<evidence type="ECO:0000259" key="2">
    <source>
        <dbReference type="PROSITE" id="PS50994"/>
    </source>
</evidence>
<feature type="domain" description="Integrase catalytic" evidence="2">
    <location>
        <begin position="120"/>
        <end position="287"/>
    </location>
</feature>
<name>A0ABY6YTH9_9ACTN</name>
<dbReference type="SUPFAM" id="SSF53098">
    <property type="entry name" value="Ribonuclease H-like"/>
    <property type="match status" value="1"/>
</dbReference>
<sequence>MAYIDLYRQEFGVEPICHVLQVAPSTYYAAKSRAPSLRSRTDEATTARIRQVNADNYGVYGVRKVHAELNRQGHRVARHAVHRLMRRAGLRGITRAKSPRTTTPAPGLDMRPDLVERSFAADAPNRLWVADTTYIRTFAGWVYAAFVIDVFSRRVLGRQVSRSLRTDLALEALEMAVWNRAHVGRRIDGLVHHSDRGVQYLAVRSTQRLAEAGAVASVGTTGDPYDNAVIESFWSRMQVELLDRRRWRTRLELANAIFEYLEIFHNRQRRHSAIGWLTPIEFEKRLPSTVA</sequence>
<dbReference type="Pfam" id="PF00665">
    <property type="entry name" value="rve"/>
    <property type="match status" value="1"/>
</dbReference>
<dbReference type="Pfam" id="PF13276">
    <property type="entry name" value="HTH_21"/>
    <property type="match status" value="1"/>
</dbReference>
<protein>
    <submittedName>
        <fullName evidence="3">IS3 family transposase</fullName>
    </submittedName>
</protein>
<organism evidence="3 4">
    <name type="scientific">Streptomonospora nanhaiensis</name>
    <dbReference type="NCBI Taxonomy" id="1323731"/>
    <lineage>
        <taxon>Bacteria</taxon>
        <taxon>Bacillati</taxon>
        <taxon>Actinomycetota</taxon>
        <taxon>Actinomycetes</taxon>
        <taxon>Streptosporangiales</taxon>
        <taxon>Nocardiopsidaceae</taxon>
        <taxon>Streptomonospora</taxon>
    </lineage>
</organism>
<dbReference type="InterPro" id="IPR001584">
    <property type="entry name" value="Integrase_cat-core"/>
</dbReference>
<dbReference type="InterPro" id="IPR050900">
    <property type="entry name" value="Transposase_IS3/IS150/IS904"/>
</dbReference>
<dbReference type="InterPro" id="IPR048020">
    <property type="entry name" value="Transpos_IS3"/>
</dbReference>
<keyword evidence="4" id="KW-1185">Reference proteome</keyword>
<dbReference type="RefSeq" id="WP_267949408.1">
    <property type="nucleotide sequence ID" value="NZ_CP113264.1"/>
</dbReference>
<comment type="function">
    <text evidence="1">Involved in the transposition of the insertion sequence.</text>
</comment>
<dbReference type="Gene3D" id="3.30.420.10">
    <property type="entry name" value="Ribonuclease H-like superfamily/Ribonuclease H"/>
    <property type="match status" value="1"/>
</dbReference>
<dbReference type="PROSITE" id="PS50994">
    <property type="entry name" value="INTEGRASE"/>
    <property type="match status" value="1"/>
</dbReference>
<evidence type="ECO:0000313" key="4">
    <source>
        <dbReference type="Proteomes" id="UP001156498"/>
    </source>
</evidence>
<evidence type="ECO:0000313" key="3">
    <source>
        <dbReference type="EMBL" id="WAE75639.1"/>
    </source>
</evidence>
<dbReference type="NCBIfam" id="NF033516">
    <property type="entry name" value="transpos_IS3"/>
    <property type="match status" value="1"/>
</dbReference>
<dbReference type="PANTHER" id="PTHR46889">
    <property type="entry name" value="TRANSPOSASE INSF FOR INSERTION SEQUENCE IS3B-RELATED"/>
    <property type="match status" value="1"/>
</dbReference>
<dbReference type="EMBL" id="CP113264">
    <property type="protein sequence ID" value="WAE75639.1"/>
    <property type="molecule type" value="Genomic_DNA"/>
</dbReference>
<dbReference type="Proteomes" id="UP001156498">
    <property type="component" value="Chromosome"/>
</dbReference>
<dbReference type="Pfam" id="PF13333">
    <property type="entry name" value="rve_2"/>
    <property type="match status" value="1"/>
</dbReference>